<dbReference type="Pfam" id="PF13244">
    <property type="entry name" value="MbhD"/>
    <property type="match status" value="1"/>
</dbReference>
<evidence type="ECO:0000256" key="1">
    <source>
        <dbReference type="ARBA" id="ARBA00004651"/>
    </source>
</evidence>
<comment type="subcellular location">
    <subcellularLocation>
        <location evidence="1">Cell membrane</location>
        <topology evidence="1">Multi-pass membrane protein</topology>
    </subcellularLocation>
</comment>
<evidence type="ECO:0000256" key="3">
    <source>
        <dbReference type="ARBA" id="ARBA00022692"/>
    </source>
</evidence>
<reference evidence="9" key="1">
    <citation type="journal article" date="2019" name="Int. J. Syst. Evol. Microbiol.">
        <title>The Global Catalogue of Microorganisms (GCM) 10K type strain sequencing project: providing services to taxonomists for standard genome sequencing and annotation.</title>
        <authorList>
            <consortium name="The Broad Institute Genomics Platform"/>
            <consortium name="The Broad Institute Genome Sequencing Center for Infectious Disease"/>
            <person name="Wu L."/>
            <person name="Ma J."/>
        </authorList>
    </citation>
    <scope>NUCLEOTIDE SEQUENCE [LARGE SCALE GENOMIC DNA]</scope>
    <source>
        <strain evidence="9">JCM 18303</strain>
    </source>
</reference>
<name>A0ABP9PJE5_9PSEU</name>
<dbReference type="InterPro" id="IPR025383">
    <property type="entry name" value="MrpA_C/MbhD"/>
</dbReference>
<accession>A0ABP9PJE5</accession>
<evidence type="ECO:0000256" key="5">
    <source>
        <dbReference type="ARBA" id="ARBA00023136"/>
    </source>
</evidence>
<protein>
    <recommendedName>
        <fullName evidence="7">MrpA C-terminal/MbhD domain-containing protein</fullName>
    </recommendedName>
</protein>
<keyword evidence="5 6" id="KW-0472">Membrane</keyword>
<proteinExistence type="predicted"/>
<evidence type="ECO:0000313" key="9">
    <source>
        <dbReference type="Proteomes" id="UP001428817"/>
    </source>
</evidence>
<feature type="transmembrane region" description="Helical" evidence="6">
    <location>
        <begin position="31"/>
        <end position="50"/>
    </location>
</feature>
<organism evidence="8 9">
    <name type="scientific">Pseudonocardia eucalypti</name>
    <dbReference type="NCBI Taxonomy" id="648755"/>
    <lineage>
        <taxon>Bacteria</taxon>
        <taxon>Bacillati</taxon>
        <taxon>Actinomycetota</taxon>
        <taxon>Actinomycetes</taxon>
        <taxon>Pseudonocardiales</taxon>
        <taxon>Pseudonocardiaceae</taxon>
        <taxon>Pseudonocardia</taxon>
    </lineage>
</organism>
<gene>
    <name evidence="8" type="ORF">GCM10023321_08630</name>
</gene>
<comment type="caution">
    <text evidence="8">The sequence shown here is derived from an EMBL/GenBank/DDBJ whole genome shotgun (WGS) entry which is preliminary data.</text>
</comment>
<keyword evidence="9" id="KW-1185">Reference proteome</keyword>
<evidence type="ECO:0000256" key="6">
    <source>
        <dbReference type="SAM" id="Phobius"/>
    </source>
</evidence>
<keyword evidence="4 6" id="KW-1133">Transmembrane helix</keyword>
<keyword evidence="2" id="KW-1003">Cell membrane</keyword>
<dbReference type="EMBL" id="BAABJP010000003">
    <property type="protein sequence ID" value="GAA5147588.1"/>
    <property type="molecule type" value="Genomic_DNA"/>
</dbReference>
<evidence type="ECO:0000259" key="7">
    <source>
        <dbReference type="Pfam" id="PF13244"/>
    </source>
</evidence>
<evidence type="ECO:0000313" key="8">
    <source>
        <dbReference type="EMBL" id="GAA5147588.1"/>
    </source>
</evidence>
<dbReference type="RefSeq" id="WP_185064856.1">
    <property type="nucleotide sequence ID" value="NZ_BAABJP010000003.1"/>
</dbReference>
<dbReference type="Gene3D" id="1.20.120.1200">
    <property type="entry name" value="NADH-ubiquinone/plastoquinone oxidoreductase chain 6, subunit NuoJ"/>
    <property type="match status" value="1"/>
</dbReference>
<feature type="transmembrane region" description="Helical" evidence="6">
    <location>
        <begin position="57"/>
        <end position="76"/>
    </location>
</feature>
<dbReference type="InterPro" id="IPR042106">
    <property type="entry name" value="Nuo/plastoQ_OxRdtase_6_NuoJ"/>
</dbReference>
<feature type="domain" description="MrpA C-terminal/MbhD" evidence="7">
    <location>
        <begin position="12"/>
        <end position="75"/>
    </location>
</feature>
<evidence type="ECO:0000256" key="4">
    <source>
        <dbReference type="ARBA" id="ARBA00022989"/>
    </source>
</evidence>
<evidence type="ECO:0000256" key="2">
    <source>
        <dbReference type="ARBA" id="ARBA00022475"/>
    </source>
</evidence>
<dbReference type="Proteomes" id="UP001428817">
    <property type="component" value="Unassembled WGS sequence"/>
</dbReference>
<keyword evidence="3 6" id="KW-0812">Transmembrane</keyword>
<sequence length="83" mass="8590">MTTVLLASAYTLVLVSGTCVALTGDPARQAPAMAVFGLVLSVLFVLLGAPDVALSQIAVGSVVTPLLVLLTVRAVARNRERDR</sequence>